<dbReference type="Gene3D" id="3.40.50.720">
    <property type="entry name" value="NAD(P)-binding Rossmann-like Domain"/>
    <property type="match status" value="1"/>
</dbReference>
<evidence type="ECO:0000256" key="4">
    <source>
        <dbReference type="RuleBase" id="RU000363"/>
    </source>
</evidence>
<dbReference type="GeneID" id="19277742"/>
<gene>
    <name evidence="5" type="ORF">PFICI_12729</name>
</gene>
<dbReference type="PRINTS" id="PR00081">
    <property type="entry name" value="GDHRDH"/>
</dbReference>
<evidence type="ECO:0000256" key="1">
    <source>
        <dbReference type="ARBA" id="ARBA00006484"/>
    </source>
</evidence>
<dbReference type="Proteomes" id="UP000030651">
    <property type="component" value="Unassembled WGS sequence"/>
</dbReference>
<sequence>MPCSTAALDIPDLSGQVIIVTGGTAGLGLESIRQLSTHHAAHIYLAARSQDKADTVIRELRNSIPKACPITFLPLDLSSFASIKAAAATFLQSESRLDILMNNAGIMMTPEGLTEDGYELQFGTNVMGPALFTLLLLPLLQQTAKLNPQTRVVNLSSASEKAAPSDLYPLEELKTPMSSRHTTARYTLSKIACIHYTTVLATLYKEFKFISVHPGMVATSLHHNSTGIFLKPFLNAAIFFATPVEKGARSQLWAAVSPDAHSGEYYGPVGAVEPGSKNARRPELRDQLWHWMKQELSRHVVM</sequence>
<dbReference type="OrthoDB" id="191139at2759"/>
<dbReference type="HOGENOM" id="CLU_010194_44_6_1"/>
<dbReference type="InterPro" id="IPR036291">
    <property type="entry name" value="NAD(P)-bd_dom_sf"/>
</dbReference>
<dbReference type="EMBL" id="KI912118">
    <property type="protein sequence ID" value="ETS75785.1"/>
    <property type="molecule type" value="Genomic_DNA"/>
</dbReference>
<dbReference type="PANTHER" id="PTHR24320">
    <property type="entry name" value="RETINOL DEHYDROGENASE"/>
    <property type="match status" value="1"/>
</dbReference>
<dbReference type="OMA" id="IPVHPGM"/>
<reference evidence="6" key="1">
    <citation type="journal article" date="2015" name="BMC Genomics">
        <title>Genomic and transcriptomic analysis of the endophytic fungus Pestalotiopsis fici reveals its lifestyle and high potential for synthesis of natural products.</title>
        <authorList>
            <person name="Wang X."/>
            <person name="Zhang X."/>
            <person name="Liu L."/>
            <person name="Xiang M."/>
            <person name="Wang W."/>
            <person name="Sun X."/>
            <person name="Che Y."/>
            <person name="Guo L."/>
            <person name="Liu G."/>
            <person name="Guo L."/>
            <person name="Wang C."/>
            <person name="Yin W.B."/>
            <person name="Stadler M."/>
            <person name="Zhang X."/>
            <person name="Liu X."/>
        </authorList>
    </citation>
    <scope>NUCLEOTIDE SEQUENCE [LARGE SCALE GENOMIC DNA]</scope>
    <source>
        <strain evidence="6">W106-1 / CGMCC3.15140</strain>
    </source>
</reference>
<evidence type="ECO:0000313" key="6">
    <source>
        <dbReference type="Proteomes" id="UP000030651"/>
    </source>
</evidence>
<dbReference type="GO" id="GO:0016491">
    <property type="term" value="F:oxidoreductase activity"/>
    <property type="evidence" value="ECO:0007669"/>
    <property type="project" value="UniProtKB-KW"/>
</dbReference>
<comment type="similarity">
    <text evidence="1 4">Belongs to the short-chain dehydrogenases/reductases (SDR) family.</text>
</comment>
<dbReference type="PRINTS" id="PR00080">
    <property type="entry name" value="SDRFAMILY"/>
</dbReference>
<evidence type="ECO:0008006" key="7">
    <source>
        <dbReference type="Google" id="ProtNLM"/>
    </source>
</evidence>
<evidence type="ECO:0000256" key="2">
    <source>
        <dbReference type="ARBA" id="ARBA00022857"/>
    </source>
</evidence>
<protein>
    <recommendedName>
        <fullName evidence="7">NAD(P)-binding protein</fullName>
    </recommendedName>
</protein>
<dbReference type="RefSeq" id="XP_007839501.1">
    <property type="nucleotide sequence ID" value="XM_007841310.1"/>
</dbReference>
<dbReference type="InterPro" id="IPR002347">
    <property type="entry name" value="SDR_fam"/>
</dbReference>
<keyword evidence="6" id="KW-1185">Reference proteome</keyword>
<dbReference type="InParanoid" id="W3WPG8"/>
<dbReference type="eggNOG" id="KOG1208">
    <property type="taxonomic scope" value="Eukaryota"/>
</dbReference>
<evidence type="ECO:0000256" key="3">
    <source>
        <dbReference type="ARBA" id="ARBA00023002"/>
    </source>
</evidence>
<keyword evidence="2" id="KW-0521">NADP</keyword>
<dbReference type="PANTHER" id="PTHR24320:SF282">
    <property type="entry name" value="WW DOMAIN-CONTAINING OXIDOREDUCTASE"/>
    <property type="match status" value="1"/>
</dbReference>
<keyword evidence="3" id="KW-0560">Oxidoreductase</keyword>
<proteinExistence type="inferred from homology"/>
<dbReference type="KEGG" id="pfy:PFICI_12729"/>
<dbReference type="AlphaFoldDB" id="W3WPG8"/>
<organism evidence="5 6">
    <name type="scientific">Pestalotiopsis fici (strain W106-1 / CGMCC3.15140)</name>
    <dbReference type="NCBI Taxonomy" id="1229662"/>
    <lineage>
        <taxon>Eukaryota</taxon>
        <taxon>Fungi</taxon>
        <taxon>Dikarya</taxon>
        <taxon>Ascomycota</taxon>
        <taxon>Pezizomycotina</taxon>
        <taxon>Sordariomycetes</taxon>
        <taxon>Xylariomycetidae</taxon>
        <taxon>Amphisphaeriales</taxon>
        <taxon>Sporocadaceae</taxon>
        <taxon>Pestalotiopsis</taxon>
    </lineage>
</organism>
<dbReference type="SUPFAM" id="SSF51735">
    <property type="entry name" value="NAD(P)-binding Rossmann-fold domains"/>
    <property type="match status" value="1"/>
</dbReference>
<evidence type="ECO:0000313" key="5">
    <source>
        <dbReference type="EMBL" id="ETS75785.1"/>
    </source>
</evidence>
<accession>W3WPG8</accession>
<name>W3WPG8_PESFW</name>
<dbReference type="Pfam" id="PF00106">
    <property type="entry name" value="adh_short"/>
    <property type="match status" value="1"/>
</dbReference>